<feature type="transmembrane region" description="Helical" evidence="2">
    <location>
        <begin position="428"/>
        <end position="444"/>
    </location>
</feature>
<dbReference type="EMBL" id="QCYY01002737">
    <property type="protein sequence ID" value="ROT67910.1"/>
    <property type="molecule type" value="Genomic_DNA"/>
</dbReference>
<dbReference type="GO" id="GO:0005884">
    <property type="term" value="C:actin filament"/>
    <property type="evidence" value="ECO:0007669"/>
    <property type="project" value="TreeGrafter"/>
</dbReference>
<dbReference type="InterPro" id="IPR051412">
    <property type="entry name" value="Formin_Homology_Diaphanous_sf"/>
</dbReference>
<feature type="transmembrane region" description="Helical" evidence="2">
    <location>
        <begin position="456"/>
        <end position="477"/>
    </location>
</feature>
<accession>A0A423SUQ2</accession>
<name>A0A423SUQ2_PENVA</name>
<dbReference type="Proteomes" id="UP000283509">
    <property type="component" value="Unassembled WGS sequence"/>
</dbReference>
<gene>
    <name evidence="3" type="ORF">C7M84_013946</name>
</gene>
<evidence type="ECO:0000256" key="2">
    <source>
        <dbReference type="SAM" id="Phobius"/>
    </source>
</evidence>
<dbReference type="PANTHER" id="PTHR45691:SF6">
    <property type="entry name" value="PROTEIN DIAPHANOUS"/>
    <property type="match status" value="1"/>
</dbReference>
<evidence type="ECO:0000256" key="1">
    <source>
        <dbReference type="SAM" id="MobiDB-lite"/>
    </source>
</evidence>
<feature type="transmembrane region" description="Helical" evidence="2">
    <location>
        <begin position="249"/>
        <end position="266"/>
    </location>
</feature>
<feature type="transmembrane region" description="Helical" evidence="2">
    <location>
        <begin position="560"/>
        <end position="583"/>
    </location>
</feature>
<evidence type="ECO:0000313" key="4">
    <source>
        <dbReference type="Proteomes" id="UP000283509"/>
    </source>
</evidence>
<dbReference type="GO" id="GO:0030041">
    <property type="term" value="P:actin filament polymerization"/>
    <property type="evidence" value="ECO:0007669"/>
    <property type="project" value="TreeGrafter"/>
</dbReference>
<proteinExistence type="predicted"/>
<feature type="transmembrane region" description="Helical" evidence="2">
    <location>
        <begin position="365"/>
        <end position="382"/>
    </location>
</feature>
<reference evidence="3 4" key="1">
    <citation type="submission" date="2018-04" db="EMBL/GenBank/DDBJ databases">
        <authorList>
            <person name="Zhang X."/>
            <person name="Yuan J."/>
            <person name="Li F."/>
            <person name="Xiang J."/>
        </authorList>
    </citation>
    <scope>NUCLEOTIDE SEQUENCE [LARGE SCALE GENOMIC DNA]</scope>
    <source>
        <tissue evidence="3">Muscle</tissue>
    </source>
</reference>
<feature type="transmembrane region" description="Helical" evidence="2">
    <location>
        <begin position="278"/>
        <end position="300"/>
    </location>
</feature>
<feature type="transmembrane region" description="Helical" evidence="2">
    <location>
        <begin position="339"/>
        <end position="359"/>
    </location>
</feature>
<dbReference type="PANTHER" id="PTHR45691">
    <property type="entry name" value="PROTEIN DIAPHANOUS"/>
    <property type="match status" value="1"/>
</dbReference>
<organism evidence="3 4">
    <name type="scientific">Penaeus vannamei</name>
    <name type="common">Whiteleg shrimp</name>
    <name type="synonym">Litopenaeus vannamei</name>
    <dbReference type="NCBI Taxonomy" id="6689"/>
    <lineage>
        <taxon>Eukaryota</taxon>
        <taxon>Metazoa</taxon>
        <taxon>Ecdysozoa</taxon>
        <taxon>Arthropoda</taxon>
        <taxon>Crustacea</taxon>
        <taxon>Multicrustacea</taxon>
        <taxon>Malacostraca</taxon>
        <taxon>Eumalacostraca</taxon>
        <taxon>Eucarida</taxon>
        <taxon>Decapoda</taxon>
        <taxon>Dendrobranchiata</taxon>
        <taxon>Penaeoidea</taxon>
        <taxon>Penaeidae</taxon>
        <taxon>Penaeus</taxon>
    </lineage>
</organism>
<feature type="transmembrane region" description="Helical" evidence="2">
    <location>
        <begin position="114"/>
        <end position="135"/>
    </location>
</feature>
<keyword evidence="4" id="KW-1185">Reference proteome</keyword>
<keyword evidence="2" id="KW-0472">Membrane</keyword>
<feature type="transmembrane region" description="Helical" evidence="2">
    <location>
        <begin position="306"/>
        <end position="327"/>
    </location>
</feature>
<evidence type="ECO:0000313" key="3">
    <source>
        <dbReference type="EMBL" id="ROT67910.1"/>
    </source>
</evidence>
<feature type="transmembrane region" description="Helical" evidence="2">
    <location>
        <begin position="604"/>
        <end position="622"/>
    </location>
</feature>
<dbReference type="AlphaFoldDB" id="A0A423SUQ2"/>
<keyword evidence="2" id="KW-1133">Transmembrane helix</keyword>
<sequence length="651" mass="73070">MRLPPGTTCSSQLMKPPGPPTLVGSAPPRVMAGSFNSRLPPPIPHSSANLRDLPLLRIFSFPSYPLRFPKPNWISNPPHTPSLPPLPHTRTIHSLFSLPSLFSLSVSGPPPPSLFPHHSLLVLLTFTVLLLRFWFSTVLFPPTVLLVSFPFLSLFSLPFLVLDILSPPPTLPLSPPLTSCSPYLRFSLSISGSREVSPPFSSCFPSPSFRYFSPFFFPQPFSSCFLPFPFAFFSPVSCSRYSTPPPPSLFPHHSLLVLLTFAVLSLRSGSRQFFPPTVLFLFSFPFLSLSSLPFLVLDILPPPPSLFPHHSLLVLLTFAVLSLRFWFSTVLFPPPFSSCFPSPFLSLFSLPFLVLDILTPPPPSLFPHHSLLVLLTFAVLSLRFWFSTVLFPPTVLFLFSFPFPFAFLSPVSCSRYSNPPPQPPSFPTTHFLFSLPSLFSLSVSGSRQFFSPHRSLLVFPSLPFAFSLPFLVLDISTPPTLPLSPPLILVLLTFAVLFLRFWFSTVPPPHRSLLVFPSHFLSLFSLPVSCSRYLKPPPLPLSPPFTSCSPYLRCSLSLRFWFSTVFPPTVLFSFFLPLPFAFLSPVSCSRYLKPPPPPSLFPHHSLLVLLTFAVSLSLRFWFSTVFPPHRSLLFSFPFFRFLLSRFLFSIF</sequence>
<comment type="caution">
    <text evidence="3">The sequence shown here is derived from an EMBL/GenBank/DDBJ whole genome shotgun (WGS) entry which is preliminary data.</text>
</comment>
<feature type="transmembrane region" description="Helical" evidence="2">
    <location>
        <begin position="389"/>
        <end position="408"/>
    </location>
</feature>
<keyword evidence="2" id="KW-0812">Transmembrane</keyword>
<feature type="region of interest" description="Disordered" evidence="1">
    <location>
        <begin position="1"/>
        <end position="27"/>
    </location>
</feature>
<protein>
    <submittedName>
        <fullName evidence="3">Uncharacterized protein</fullName>
    </submittedName>
</protein>
<feature type="transmembrane region" description="Helical" evidence="2">
    <location>
        <begin position="483"/>
        <end position="502"/>
    </location>
</feature>
<feature type="transmembrane region" description="Helical" evidence="2">
    <location>
        <begin position="144"/>
        <end position="165"/>
    </location>
</feature>
<reference evidence="3 4" key="2">
    <citation type="submission" date="2019-01" db="EMBL/GenBank/DDBJ databases">
        <title>The decoding of complex shrimp genome reveals the adaptation for benthos swimmer, frequently molting mechanism and breeding impact on genome.</title>
        <authorList>
            <person name="Sun Y."/>
            <person name="Gao Y."/>
            <person name="Yu Y."/>
        </authorList>
    </citation>
    <scope>NUCLEOTIDE SEQUENCE [LARGE SCALE GENOMIC DNA]</scope>
    <source>
        <tissue evidence="3">Muscle</tissue>
    </source>
</reference>